<keyword evidence="1" id="KW-0732">Signal</keyword>
<dbReference type="EMBL" id="CP018632">
    <property type="protein sequence ID" value="ASJ76533.1"/>
    <property type="molecule type" value="Genomic_DNA"/>
</dbReference>
<evidence type="ECO:0008006" key="4">
    <source>
        <dbReference type="Google" id="ProtNLM"/>
    </source>
</evidence>
<protein>
    <recommendedName>
        <fullName evidence="4">Lipoprotein</fullName>
    </recommendedName>
</protein>
<name>A0A2Z2NYZ8_9GAMM</name>
<proteinExistence type="predicted"/>
<feature type="chain" id="PRO_5016266355" description="Lipoprotein" evidence="1">
    <location>
        <begin position="23"/>
        <end position="139"/>
    </location>
</feature>
<organism evidence="2 3">
    <name type="scientific">Granulosicoccus antarcticus IMCC3135</name>
    <dbReference type="NCBI Taxonomy" id="1192854"/>
    <lineage>
        <taxon>Bacteria</taxon>
        <taxon>Pseudomonadati</taxon>
        <taxon>Pseudomonadota</taxon>
        <taxon>Gammaproteobacteria</taxon>
        <taxon>Chromatiales</taxon>
        <taxon>Granulosicoccaceae</taxon>
        <taxon>Granulosicoccus</taxon>
    </lineage>
</organism>
<dbReference type="AlphaFoldDB" id="A0A2Z2NYZ8"/>
<sequence>MNKFTLAVAMLTTVLLISSCVAPDSKTYENEGSLIRNECGAFSSEVRTKRAELRDQQDLIVFTQKKRKIYELKVSMTRGGPVIYGNKFSNDAGNELIESRKIRKRSISGDFHSAVDGFYDQPNKHQELDQRCLFKGVGI</sequence>
<dbReference type="RefSeq" id="WP_157736476.1">
    <property type="nucleotide sequence ID" value="NZ_CP018632.1"/>
</dbReference>
<reference evidence="2 3" key="1">
    <citation type="submission" date="2016-12" db="EMBL/GenBank/DDBJ databases">
        <authorList>
            <person name="Song W.-J."/>
            <person name="Kurnit D.M."/>
        </authorList>
    </citation>
    <scope>NUCLEOTIDE SEQUENCE [LARGE SCALE GENOMIC DNA]</scope>
    <source>
        <strain evidence="2 3">IMCC3135</strain>
    </source>
</reference>
<evidence type="ECO:0000256" key="1">
    <source>
        <dbReference type="SAM" id="SignalP"/>
    </source>
</evidence>
<evidence type="ECO:0000313" key="2">
    <source>
        <dbReference type="EMBL" id="ASJ76533.1"/>
    </source>
</evidence>
<dbReference type="PROSITE" id="PS51257">
    <property type="entry name" value="PROKAR_LIPOPROTEIN"/>
    <property type="match status" value="1"/>
</dbReference>
<dbReference type="KEGG" id="gai:IMCC3135_32440"/>
<feature type="signal peptide" evidence="1">
    <location>
        <begin position="1"/>
        <end position="22"/>
    </location>
</feature>
<dbReference type="Proteomes" id="UP000250079">
    <property type="component" value="Chromosome"/>
</dbReference>
<gene>
    <name evidence="2" type="ORF">IMCC3135_32440</name>
</gene>
<accession>A0A2Z2NYZ8</accession>
<keyword evidence="3" id="KW-1185">Reference proteome</keyword>
<evidence type="ECO:0000313" key="3">
    <source>
        <dbReference type="Proteomes" id="UP000250079"/>
    </source>
</evidence>